<feature type="binding site" evidence="7">
    <location>
        <position position="79"/>
    </location>
    <ligand>
        <name>Zn(2+)</name>
        <dbReference type="ChEBI" id="CHEBI:29105"/>
        <label>1</label>
    </ligand>
</feature>
<keyword evidence="6" id="KW-0464">Manganese</keyword>
<feature type="binding site" evidence="8">
    <location>
        <position position="271"/>
    </location>
    <ligand>
        <name>allantoate</name>
        <dbReference type="ChEBI" id="CHEBI:17536"/>
    </ligand>
</feature>
<dbReference type="InterPro" id="IPR010158">
    <property type="entry name" value="Amidase_Cbmase"/>
</dbReference>
<dbReference type="PANTHER" id="PTHR32494">
    <property type="entry name" value="ALLANTOATE DEIMINASE-RELATED"/>
    <property type="match status" value="1"/>
</dbReference>
<reference evidence="10" key="1">
    <citation type="submission" date="2021-04" db="EMBL/GenBank/DDBJ databases">
        <title>Genome based classification of Actinospica acidithermotolerans sp. nov., an actinobacterium isolated from an Indonesian hot spring.</title>
        <authorList>
            <person name="Kusuma A.B."/>
            <person name="Putra K.E."/>
            <person name="Nafisah S."/>
            <person name="Loh J."/>
            <person name="Nouioui I."/>
            <person name="Goodfellow M."/>
        </authorList>
    </citation>
    <scope>NUCLEOTIDE SEQUENCE</scope>
    <source>
        <strain evidence="10">MGRD01-02</strain>
    </source>
</reference>
<evidence type="ECO:0000313" key="10">
    <source>
        <dbReference type="EMBL" id="MBR7829141.1"/>
    </source>
</evidence>
<dbReference type="PANTHER" id="PTHR32494:SF19">
    <property type="entry name" value="ALLANTOATE DEIMINASE-RELATED"/>
    <property type="match status" value="1"/>
</dbReference>
<protein>
    <submittedName>
        <fullName evidence="10">Allantoate amidohydrolase</fullName>
    </submittedName>
</protein>
<keyword evidence="7" id="KW-0862">Zinc</keyword>
<dbReference type="Proteomes" id="UP000676325">
    <property type="component" value="Unassembled WGS sequence"/>
</dbReference>
<comment type="similarity">
    <text evidence="2">Belongs to the peptidase M20 family.</text>
</comment>
<dbReference type="SUPFAM" id="SSF55031">
    <property type="entry name" value="Bacterial exopeptidase dimerisation domain"/>
    <property type="match status" value="1"/>
</dbReference>
<evidence type="ECO:0000256" key="2">
    <source>
        <dbReference type="ARBA" id="ARBA00006153"/>
    </source>
</evidence>
<feature type="binding site" evidence="7">
    <location>
        <position position="90"/>
    </location>
    <ligand>
        <name>Zn(2+)</name>
        <dbReference type="ChEBI" id="CHEBI:29105"/>
        <label>1</label>
    </ligand>
</feature>
<dbReference type="RefSeq" id="WP_212520277.1">
    <property type="nucleotide sequence ID" value="NZ_JAGSOH010000076.1"/>
</dbReference>
<dbReference type="Pfam" id="PF01546">
    <property type="entry name" value="Peptidase_M20"/>
    <property type="match status" value="1"/>
</dbReference>
<feature type="binding site" evidence="7">
    <location>
        <position position="125"/>
    </location>
    <ligand>
        <name>Zn(2+)</name>
        <dbReference type="ChEBI" id="CHEBI:29105"/>
        <label>2</label>
    </ligand>
</feature>
<evidence type="ECO:0000256" key="8">
    <source>
        <dbReference type="PIRSR" id="PIRSR001235-2"/>
    </source>
</evidence>
<comment type="caution">
    <text evidence="10">The sequence shown here is derived from an EMBL/GenBank/DDBJ whole genome shotgun (WGS) entry which is preliminary data.</text>
</comment>
<name>A0A941ECS8_9ACTN</name>
<comment type="subunit">
    <text evidence="3">Homodimer.</text>
</comment>
<dbReference type="NCBIfam" id="NF006775">
    <property type="entry name" value="PRK09290.2-5"/>
    <property type="match status" value="1"/>
</dbReference>
<dbReference type="CDD" id="cd03884">
    <property type="entry name" value="M20_bAS"/>
    <property type="match status" value="1"/>
</dbReference>
<dbReference type="GO" id="GO:0046872">
    <property type="term" value="F:metal ion binding"/>
    <property type="evidence" value="ECO:0007669"/>
    <property type="project" value="UniProtKB-KW"/>
</dbReference>
<comment type="cofactor">
    <cofactor evidence="1">
        <name>Mn(2+)</name>
        <dbReference type="ChEBI" id="CHEBI:29035"/>
    </cofactor>
</comment>
<keyword evidence="5" id="KW-0378">Hydrolase</keyword>
<feature type="binding site" evidence="8">
    <location>
        <position position="214"/>
    </location>
    <ligand>
        <name>allantoate</name>
        <dbReference type="ChEBI" id="CHEBI:17536"/>
    </ligand>
</feature>
<evidence type="ECO:0000256" key="5">
    <source>
        <dbReference type="ARBA" id="ARBA00022801"/>
    </source>
</evidence>
<proteinExistence type="inferred from homology"/>
<keyword evidence="4 7" id="KW-0479">Metal-binding</keyword>
<dbReference type="InterPro" id="IPR001261">
    <property type="entry name" value="ArgE/DapE_CS"/>
</dbReference>
<feature type="binding site" evidence="7">
    <location>
        <position position="90"/>
    </location>
    <ligand>
        <name>Zn(2+)</name>
        <dbReference type="ChEBI" id="CHEBI:29105"/>
        <label>2</label>
    </ligand>
</feature>
<accession>A0A941ECS8</accession>
<organism evidence="10 11">
    <name type="scientific">Actinospica acidithermotolerans</name>
    <dbReference type="NCBI Taxonomy" id="2828514"/>
    <lineage>
        <taxon>Bacteria</taxon>
        <taxon>Bacillati</taxon>
        <taxon>Actinomycetota</taxon>
        <taxon>Actinomycetes</taxon>
        <taxon>Catenulisporales</taxon>
        <taxon>Actinospicaceae</taxon>
        <taxon>Actinospica</taxon>
    </lineage>
</organism>
<dbReference type="InterPro" id="IPR011650">
    <property type="entry name" value="Peptidase_M20_dimer"/>
</dbReference>
<dbReference type="Gene3D" id="3.40.630.10">
    <property type="entry name" value="Zn peptidases"/>
    <property type="match status" value="1"/>
</dbReference>
<evidence type="ECO:0000256" key="7">
    <source>
        <dbReference type="PIRSR" id="PIRSR001235-1"/>
    </source>
</evidence>
<feature type="domain" description="Peptidase M20 dimerisation" evidence="9">
    <location>
        <begin position="211"/>
        <end position="303"/>
    </location>
</feature>
<feature type="binding site" evidence="8">
    <location>
        <position position="284"/>
    </location>
    <ligand>
        <name>allantoate</name>
        <dbReference type="ChEBI" id="CHEBI:17536"/>
    </ligand>
</feature>
<dbReference type="AlphaFoldDB" id="A0A941ECS8"/>
<dbReference type="EMBL" id="JAGSOH010000076">
    <property type="protein sequence ID" value="MBR7829141.1"/>
    <property type="molecule type" value="Genomic_DNA"/>
</dbReference>
<dbReference type="Gene3D" id="3.30.70.360">
    <property type="match status" value="1"/>
</dbReference>
<dbReference type="NCBIfam" id="TIGR01879">
    <property type="entry name" value="hydantase"/>
    <property type="match status" value="1"/>
</dbReference>
<dbReference type="InterPro" id="IPR002933">
    <property type="entry name" value="Peptidase_M20"/>
</dbReference>
<keyword evidence="11" id="KW-1185">Reference proteome</keyword>
<gene>
    <name evidence="10" type="ORF">KDK95_22730</name>
</gene>
<dbReference type="SUPFAM" id="SSF53187">
    <property type="entry name" value="Zn-dependent exopeptidases"/>
    <property type="match status" value="1"/>
</dbReference>
<feature type="binding site" evidence="7">
    <location>
        <position position="379"/>
    </location>
    <ligand>
        <name>Zn(2+)</name>
        <dbReference type="ChEBI" id="CHEBI:29105"/>
        <label>2</label>
    </ligand>
</feature>
<evidence type="ECO:0000256" key="4">
    <source>
        <dbReference type="ARBA" id="ARBA00022723"/>
    </source>
</evidence>
<evidence type="ECO:0000256" key="6">
    <source>
        <dbReference type="ARBA" id="ARBA00023211"/>
    </source>
</evidence>
<dbReference type="Pfam" id="PF07687">
    <property type="entry name" value="M20_dimer"/>
    <property type="match status" value="1"/>
</dbReference>
<dbReference type="PROSITE" id="PS00758">
    <property type="entry name" value="ARGE_DAPE_CPG2_1"/>
    <property type="match status" value="1"/>
</dbReference>
<comment type="cofactor">
    <cofactor evidence="7">
        <name>Zn(2+)</name>
        <dbReference type="ChEBI" id="CHEBI:29105"/>
    </cofactor>
    <text evidence="7">Binds 2 Zn(2+) ions per subunit.</text>
</comment>
<feature type="binding site" evidence="7">
    <location>
        <position position="189"/>
    </location>
    <ligand>
        <name>Zn(2+)</name>
        <dbReference type="ChEBI" id="CHEBI:29105"/>
        <label>1</label>
    </ligand>
</feature>
<evidence type="ECO:0000259" key="9">
    <source>
        <dbReference type="Pfam" id="PF07687"/>
    </source>
</evidence>
<evidence type="ECO:0000313" key="11">
    <source>
        <dbReference type="Proteomes" id="UP000676325"/>
    </source>
</evidence>
<dbReference type="GO" id="GO:0016813">
    <property type="term" value="F:hydrolase activity, acting on carbon-nitrogen (but not peptide) bonds, in linear amidines"/>
    <property type="evidence" value="ECO:0007669"/>
    <property type="project" value="InterPro"/>
</dbReference>
<dbReference type="PIRSF" id="PIRSF001235">
    <property type="entry name" value="Amidase_carbamoylase"/>
    <property type="match status" value="1"/>
</dbReference>
<evidence type="ECO:0000256" key="1">
    <source>
        <dbReference type="ARBA" id="ARBA00001936"/>
    </source>
</evidence>
<sequence length="413" mass="43159">MSAARNVIERCDEMAAISALPETFIERTYLTVEHKAANATVAEWLSEAGLATWQDAAGNVCGRLEGARPGLPALLLGSHLDTVPRAGRYDGVLGVMIAIEVAARIRRSGNALPFAVEVIGFGDEEGTRFGATLLGSRAVAGTWNHAWWHCTDADGVSLHEAFAAFGLDPEAIGRAARRPADVIGYLEAHIEQGPILEQRGRALGLVTTIAGARRMLVTVTGRASHAGTPYAMRRDALAGASEAMVAVESLAPGLGLIATIGRVGALPGAVNVVPGAATFSLDVRATSDDIRDDGLDVLLAAIGDTCERRGLSVDVEHTHAAETVHCDERLRSALSRAISATGDADPLDLFSPAGHDAMALAALTRVGMLFVRCAGGVSHHPDESVLEEDVSHAIDAMHAAVLNLAEEYAAAPQ</sequence>
<dbReference type="InterPro" id="IPR036264">
    <property type="entry name" value="Bact_exopeptidase_dim_dom"/>
</dbReference>
<evidence type="ECO:0000256" key="3">
    <source>
        <dbReference type="ARBA" id="ARBA00011738"/>
    </source>
</evidence>